<organism evidence="2 3">
    <name type="scientific">Yinghuangia aomiensis</name>
    <dbReference type="NCBI Taxonomy" id="676205"/>
    <lineage>
        <taxon>Bacteria</taxon>
        <taxon>Bacillati</taxon>
        <taxon>Actinomycetota</taxon>
        <taxon>Actinomycetes</taxon>
        <taxon>Kitasatosporales</taxon>
        <taxon>Streptomycetaceae</taxon>
        <taxon>Yinghuangia</taxon>
    </lineage>
</organism>
<feature type="compositionally biased region" description="Pro residues" evidence="1">
    <location>
        <begin position="68"/>
        <end position="85"/>
    </location>
</feature>
<dbReference type="EMBL" id="BAABHS010000009">
    <property type="protein sequence ID" value="GAA4962963.1"/>
    <property type="molecule type" value="Genomic_DNA"/>
</dbReference>
<evidence type="ECO:0000313" key="2">
    <source>
        <dbReference type="EMBL" id="GAA4962963.1"/>
    </source>
</evidence>
<sequence>MPPLTRENRIGGNDRRAASPALHQAESVFIKSFTVESYNVEMIRGIPDADRLRPPGQPPSGSLGTRPPLTPPRGTPASPPASRPG</sequence>
<gene>
    <name evidence="2" type="ORF">GCM10023205_28440</name>
</gene>
<protein>
    <submittedName>
        <fullName evidence="2">Uncharacterized protein</fullName>
    </submittedName>
</protein>
<feature type="region of interest" description="Disordered" evidence="1">
    <location>
        <begin position="46"/>
        <end position="85"/>
    </location>
</feature>
<name>A0ABP9H7B6_9ACTN</name>
<dbReference type="Proteomes" id="UP001500466">
    <property type="component" value="Unassembled WGS sequence"/>
</dbReference>
<accession>A0ABP9H7B6</accession>
<feature type="region of interest" description="Disordered" evidence="1">
    <location>
        <begin position="1"/>
        <end position="21"/>
    </location>
</feature>
<comment type="caution">
    <text evidence="2">The sequence shown here is derived from an EMBL/GenBank/DDBJ whole genome shotgun (WGS) entry which is preliminary data.</text>
</comment>
<reference evidence="3" key="1">
    <citation type="journal article" date="2019" name="Int. J. Syst. Evol. Microbiol.">
        <title>The Global Catalogue of Microorganisms (GCM) 10K type strain sequencing project: providing services to taxonomists for standard genome sequencing and annotation.</title>
        <authorList>
            <consortium name="The Broad Institute Genomics Platform"/>
            <consortium name="The Broad Institute Genome Sequencing Center for Infectious Disease"/>
            <person name="Wu L."/>
            <person name="Ma J."/>
        </authorList>
    </citation>
    <scope>NUCLEOTIDE SEQUENCE [LARGE SCALE GENOMIC DNA]</scope>
    <source>
        <strain evidence="3">JCM 17986</strain>
    </source>
</reference>
<keyword evidence="3" id="KW-1185">Reference proteome</keyword>
<proteinExistence type="predicted"/>
<evidence type="ECO:0000256" key="1">
    <source>
        <dbReference type="SAM" id="MobiDB-lite"/>
    </source>
</evidence>
<feature type="compositionally biased region" description="Basic and acidic residues" evidence="1">
    <location>
        <begin position="1"/>
        <end position="17"/>
    </location>
</feature>
<evidence type="ECO:0000313" key="3">
    <source>
        <dbReference type="Proteomes" id="UP001500466"/>
    </source>
</evidence>